<name>A0A0U5JU07_LIMRT</name>
<accession>A0A0U5JU07</accession>
<protein>
    <submittedName>
        <fullName evidence="1">Uncharacterized protein</fullName>
    </submittedName>
</protein>
<evidence type="ECO:0000313" key="1">
    <source>
        <dbReference type="EMBL" id="CUR41368.1"/>
    </source>
</evidence>
<organism evidence="1 2">
    <name type="scientific">Limosilactobacillus reuteri</name>
    <name type="common">Lactobacillus reuteri</name>
    <dbReference type="NCBI Taxonomy" id="1598"/>
    <lineage>
        <taxon>Bacteria</taxon>
        <taxon>Bacillati</taxon>
        <taxon>Bacillota</taxon>
        <taxon>Bacilli</taxon>
        <taxon>Lactobacillales</taxon>
        <taxon>Lactobacillaceae</taxon>
        <taxon>Limosilactobacillus</taxon>
    </lineage>
</organism>
<dbReference type="EMBL" id="LN887625">
    <property type="protein sequence ID" value="CUR41368.1"/>
    <property type="molecule type" value="Genomic_DNA"/>
</dbReference>
<dbReference type="AlphaFoldDB" id="A0A0U5JU07"/>
<gene>
    <name evidence="1" type="ORF">LRLP16767_LR202_01423</name>
</gene>
<reference evidence="2" key="1">
    <citation type="submission" date="2015-10" db="EMBL/GenBank/DDBJ databases">
        <authorList>
            <person name="Crossman L.C."/>
        </authorList>
    </citation>
    <scope>NUCLEOTIDE SEQUENCE [LARGE SCALE GENOMIC DNA]</scope>
    <source>
        <strain evidence="2">20-2</strain>
    </source>
</reference>
<evidence type="ECO:0000313" key="2">
    <source>
        <dbReference type="Proteomes" id="UP000235484"/>
    </source>
</evidence>
<dbReference type="Proteomes" id="UP000235484">
    <property type="component" value="Unassembled WGS sequence"/>
</dbReference>
<dbReference type="RefSeq" id="WP_263851129.1">
    <property type="nucleotide sequence ID" value="NZ_CP173393.1"/>
</dbReference>
<proteinExistence type="predicted"/>
<sequence length="41" mass="4831">MYLTIELAIVVLHQGHNICDYLVLIDEKGMDRPFDFFVLTF</sequence>